<feature type="region of interest" description="Disordered" evidence="1">
    <location>
        <begin position="1"/>
        <end position="47"/>
    </location>
</feature>
<dbReference type="EMBL" id="SMAK01000022">
    <property type="protein sequence ID" value="TCT03032.1"/>
    <property type="molecule type" value="Genomic_DNA"/>
</dbReference>
<evidence type="ECO:0000313" key="2">
    <source>
        <dbReference type="EMBL" id="TCT03032.1"/>
    </source>
</evidence>
<dbReference type="InterPro" id="IPR040442">
    <property type="entry name" value="Pyrv_kinase-like_dom_sf"/>
</dbReference>
<dbReference type="PROSITE" id="PS00161">
    <property type="entry name" value="ISOCITRATE_LYASE"/>
    <property type="match status" value="1"/>
</dbReference>
<dbReference type="Proteomes" id="UP000295678">
    <property type="component" value="Unassembled WGS sequence"/>
</dbReference>
<feature type="compositionally biased region" description="Pro residues" evidence="1">
    <location>
        <begin position="24"/>
        <end position="36"/>
    </location>
</feature>
<dbReference type="PANTHER" id="PTHR42905:SF5">
    <property type="entry name" value="CARBOXYVINYL-CARBOXYPHOSPHONATE PHOSPHORYLMUTASE, CHLOROPLASTIC"/>
    <property type="match status" value="1"/>
</dbReference>
<organism evidence="2 3">
    <name type="scientific">Tepidamorphus gemmatus</name>
    <dbReference type="NCBI Taxonomy" id="747076"/>
    <lineage>
        <taxon>Bacteria</taxon>
        <taxon>Pseudomonadati</taxon>
        <taxon>Pseudomonadota</taxon>
        <taxon>Alphaproteobacteria</taxon>
        <taxon>Hyphomicrobiales</taxon>
        <taxon>Tepidamorphaceae</taxon>
        <taxon>Tepidamorphus</taxon>
    </lineage>
</organism>
<sequence length="323" mass="34564">MLRHRAAGNGSPGTAKPVRAPRPDIGPPAPRPGPFRPPDRSGGLRSPEQAATIGETVYEEYAMRPTTRLRQLVEAPEILVLPGVQDALTARVAERAGFEAITCGGYASTAALLGEPDSSQLGLAEMAEHYARICDTISIPVFADGDTGFGNVTNVRRTVRAYERAGVAGLFIEDQVFPKRCGHMPGKAVVPAEEMVAKLKAALDARVDGDLLIMARTDALAVNGLDDAMERACLYREVGTDMIFVEAPRSEADMRRICTEIPAPSMANNIEGGMTPLLPAARLEEIGYAVVAFPVALSYAVAAMAERLYTALRACLRRVTAIF</sequence>
<evidence type="ECO:0000313" key="3">
    <source>
        <dbReference type="Proteomes" id="UP000295678"/>
    </source>
</evidence>
<reference evidence="2 3" key="1">
    <citation type="submission" date="2019-03" db="EMBL/GenBank/DDBJ databases">
        <title>Genomic Encyclopedia of Type Strains, Phase IV (KMG-IV): sequencing the most valuable type-strain genomes for metagenomic binning, comparative biology and taxonomic classification.</title>
        <authorList>
            <person name="Goeker M."/>
        </authorList>
    </citation>
    <scope>NUCLEOTIDE SEQUENCE [LARGE SCALE GENOMIC DNA]</scope>
    <source>
        <strain evidence="2 3">DSM 19345</strain>
    </source>
</reference>
<keyword evidence="2" id="KW-0456">Lyase</keyword>
<keyword evidence="3" id="KW-1185">Reference proteome</keyword>
<dbReference type="GO" id="GO:0016833">
    <property type="term" value="F:oxo-acid-lyase activity"/>
    <property type="evidence" value="ECO:0007669"/>
    <property type="project" value="UniProtKB-ARBA"/>
</dbReference>
<comment type="caution">
    <text evidence="2">The sequence shown here is derived from an EMBL/GenBank/DDBJ whole genome shotgun (WGS) entry which is preliminary data.</text>
</comment>
<dbReference type="InterPro" id="IPR018523">
    <property type="entry name" value="Isocitrate_lyase_ph_CS"/>
</dbReference>
<accession>A0A4R3LRC0</accession>
<proteinExistence type="predicted"/>
<dbReference type="Gene3D" id="3.20.20.60">
    <property type="entry name" value="Phosphoenolpyruvate-binding domains"/>
    <property type="match status" value="1"/>
</dbReference>
<dbReference type="InterPro" id="IPR039556">
    <property type="entry name" value="ICL/PEPM"/>
</dbReference>
<dbReference type="CDD" id="cd00377">
    <property type="entry name" value="ICL_PEPM"/>
    <property type="match status" value="1"/>
</dbReference>
<dbReference type="InterPro" id="IPR015813">
    <property type="entry name" value="Pyrv/PenolPyrv_kinase-like_dom"/>
</dbReference>
<protein>
    <submittedName>
        <fullName evidence="2">2,3-dimethylmalate lyase</fullName>
    </submittedName>
</protein>
<dbReference type="SUPFAM" id="SSF51621">
    <property type="entry name" value="Phosphoenolpyruvate/pyruvate domain"/>
    <property type="match status" value="1"/>
</dbReference>
<evidence type="ECO:0000256" key="1">
    <source>
        <dbReference type="SAM" id="MobiDB-lite"/>
    </source>
</evidence>
<dbReference type="Pfam" id="PF13714">
    <property type="entry name" value="PEP_mutase"/>
    <property type="match status" value="1"/>
</dbReference>
<name>A0A4R3LRC0_9HYPH</name>
<dbReference type="AlphaFoldDB" id="A0A4R3LRC0"/>
<gene>
    <name evidence="2" type="ORF">EDC22_12211</name>
</gene>
<dbReference type="PANTHER" id="PTHR42905">
    <property type="entry name" value="PHOSPHOENOLPYRUVATE CARBOXYLASE"/>
    <property type="match status" value="1"/>
</dbReference>